<organism evidence="2">
    <name type="scientific">Wolinella succinogenes (strain ATCC 29543 / DSM 1740 / CCUG 13145 / JCM 31913 / LMG 7466 / NCTC 11488 / FDC 602W)</name>
    <name type="common">Vibrio succinogenes</name>
    <dbReference type="NCBI Taxonomy" id="273121"/>
    <lineage>
        <taxon>Bacteria</taxon>
        <taxon>Pseudomonadati</taxon>
        <taxon>Campylobacterota</taxon>
        <taxon>Epsilonproteobacteria</taxon>
        <taxon>Campylobacterales</taxon>
        <taxon>Helicobacteraceae</taxon>
        <taxon>Wolinella</taxon>
    </lineage>
</organism>
<protein>
    <submittedName>
        <fullName evidence="1">Uncharacterized protein</fullName>
    </submittedName>
</protein>
<dbReference type="HOGENOM" id="CLU_1602049_0_0_7"/>
<dbReference type="STRING" id="273121.WS0777"/>
<dbReference type="RefSeq" id="WP_011138689.1">
    <property type="nucleotide sequence ID" value="NC_005090.1"/>
</dbReference>
<evidence type="ECO:0000313" key="2">
    <source>
        <dbReference type="Proteomes" id="UP000000422"/>
    </source>
</evidence>
<accession>Q7MS47</accession>
<proteinExistence type="predicted"/>
<keyword evidence="2" id="KW-1185">Reference proteome</keyword>
<sequence>MGETRGVLETIRYRAIIEGMKNPERARAMVQMRAFQELSMQEAFSKYVFERIKTRNSSRLITFHGRYILIHGANLEDSLFVYPLWKSVNEPLEQLSSEIRAAVGDIAKGEKSNIYITYPKTRHLAKHITIKSTALEKMKKSYCLKLVPYACDLGRLLNMNKGEARQ</sequence>
<gene>
    <name evidence="1" type="ordered locus">WS0777</name>
</gene>
<dbReference type="Proteomes" id="UP000000422">
    <property type="component" value="Chromosome"/>
</dbReference>
<dbReference type="eggNOG" id="ENOG5032NYA">
    <property type="taxonomic scope" value="Bacteria"/>
</dbReference>
<dbReference type="EMBL" id="BX571659">
    <property type="protein sequence ID" value="CAE09892.1"/>
    <property type="molecule type" value="Genomic_DNA"/>
</dbReference>
<name>Q7MS47_WOLSU</name>
<evidence type="ECO:0000313" key="1">
    <source>
        <dbReference type="EMBL" id="CAE09892.1"/>
    </source>
</evidence>
<dbReference type="AlphaFoldDB" id="Q7MS47"/>
<reference evidence="1 2" key="1">
    <citation type="journal article" date="2003" name="Proc. Natl. Acad. Sci. U.S.A.">
        <title>Complete genome sequence and analysis of Wolinella succinogenes.</title>
        <authorList>
            <person name="Baar C."/>
            <person name="Eppinger M."/>
            <person name="Raddatz G."/>
            <person name="Simon JM."/>
            <person name="Lanz C."/>
            <person name="Klimmek O."/>
            <person name="Nandakumar R."/>
            <person name="Gross R."/>
            <person name="Rosinus A."/>
            <person name="Keller H."/>
            <person name="Jagtap P."/>
            <person name="Linke B."/>
            <person name="Meyer F."/>
            <person name="Lederer H."/>
            <person name="Schuster S.C."/>
        </authorList>
    </citation>
    <scope>NUCLEOTIDE SEQUENCE [LARGE SCALE GENOMIC DNA]</scope>
    <source>
        <strain evidence="2">ATCC 29543 / DSM 1740 / CCUG 13145 / JCM 31913 / LMG 7466 / NCTC 11488 / FDC 602W</strain>
    </source>
</reference>
<dbReference type="KEGG" id="wsu:WS0777"/>